<dbReference type="InterPro" id="IPR001585">
    <property type="entry name" value="TAL/FSA"/>
</dbReference>
<organism evidence="2 3">
    <name type="scientific">Candidatus Jorgensenbacteria bacterium CG11_big_fil_rev_8_21_14_0_20_38_23</name>
    <dbReference type="NCBI Taxonomy" id="1974594"/>
    <lineage>
        <taxon>Bacteria</taxon>
        <taxon>Candidatus Joergenseniibacteriota</taxon>
    </lineage>
</organism>
<accession>A0A2H0NFE8</accession>
<comment type="caution">
    <text evidence="2">The sequence shown here is derived from an EMBL/GenBank/DDBJ whole genome shotgun (WGS) entry which is preliminary data.</text>
</comment>
<name>A0A2H0NFE8_9BACT</name>
<dbReference type="AlphaFoldDB" id="A0A2H0NFE8"/>
<evidence type="ECO:0000313" key="2">
    <source>
        <dbReference type="EMBL" id="PIR07623.1"/>
    </source>
</evidence>
<evidence type="ECO:0008006" key="4">
    <source>
        <dbReference type="Google" id="ProtNLM"/>
    </source>
</evidence>
<dbReference type="SUPFAM" id="SSF51569">
    <property type="entry name" value="Aldolase"/>
    <property type="match status" value="1"/>
</dbReference>
<keyword evidence="1" id="KW-0704">Schiff base</keyword>
<dbReference type="InterPro" id="IPR013785">
    <property type="entry name" value="Aldolase_TIM"/>
</dbReference>
<proteinExistence type="predicted"/>
<sequence>MVKITITDRKGNSFLPLIHQLVSEGVQVNVTTITTFNQSIFAAKAIEAGYKENPNAEKPCFISIFCGRISDEHGFEISVEVLRNFRQWLDFHKMDGIEIIAASIRSPESVEFWSRTGAHVLTIPLDPMSKVLSSARTRETVAEFIDTSKKILEEIKKQP</sequence>
<dbReference type="Gene3D" id="3.20.20.70">
    <property type="entry name" value="Aldolase class I"/>
    <property type="match status" value="1"/>
</dbReference>
<protein>
    <recommendedName>
        <fullName evidence="4">Transaldolase</fullName>
    </recommendedName>
</protein>
<dbReference type="EMBL" id="PCWR01000003">
    <property type="protein sequence ID" value="PIR07623.1"/>
    <property type="molecule type" value="Genomic_DNA"/>
</dbReference>
<reference evidence="2 3" key="1">
    <citation type="submission" date="2017-09" db="EMBL/GenBank/DDBJ databases">
        <title>Depth-based differentiation of microbial function through sediment-hosted aquifers and enrichment of novel symbionts in the deep terrestrial subsurface.</title>
        <authorList>
            <person name="Probst A.J."/>
            <person name="Ladd B."/>
            <person name="Jarett J.K."/>
            <person name="Geller-Mcgrath D.E."/>
            <person name="Sieber C.M."/>
            <person name="Emerson J.B."/>
            <person name="Anantharaman K."/>
            <person name="Thomas B.C."/>
            <person name="Malmstrom R."/>
            <person name="Stieglmeier M."/>
            <person name="Klingl A."/>
            <person name="Woyke T."/>
            <person name="Ryan C.M."/>
            <person name="Banfield J.F."/>
        </authorList>
    </citation>
    <scope>NUCLEOTIDE SEQUENCE [LARGE SCALE GENOMIC DNA]</scope>
    <source>
        <strain evidence="2">CG11_big_fil_rev_8_21_14_0_20_38_23</strain>
    </source>
</reference>
<evidence type="ECO:0000313" key="3">
    <source>
        <dbReference type="Proteomes" id="UP000228867"/>
    </source>
</evidence>
<dbReference type="GO" id="GO:0005975">
    <property type="term" value="P:carbohydrate metabolic process"/>
    <property type="evidence" value="ECO:0007669"/>
    <property type="project" value="InterPro"/>
</dbReference>
<evidence type="ECO:0000256" key="1">
    <source>
        <dbReference type="ARBA" id="ARBA00023270"/>
    </source>
</evidence>
<dbReference type="Pfam" id="PF00923">
    <property type="entry name" value="TAL_FSA"/>
    <property type="match status" value="1"/>
</dbReference>
<gene>
    <name evidence="2" type="ORF">COV54_00090</name>
</gene>
<dbReference type="Proteomes" id="UP000228867">
    <property type="component" value="Unassembled WGS sequence"/>
</dbReference>